<sequence>MEASRCIAWGVLDDTLSQDQAREACEKILHELLEEPLADIRHALTTSQPVPWSISNAYYDADVEHRWIDTGTNLSTVPAHVFFVNRASPLDVHRALVHRQGPGHEIPIPLILGIPTDTQARVDPLDVEELYAMEGWEYIDLATEPAVTERVRNALMVHMWPTQSHGAVPEELSQLDQMNQSIKSMPISPSKMPNAPVSMQHALEAFLDSDEDHADFGPFVTAPGATEKRAESSDADIPSLAGRFAAPTSPSMASEENEEPFPWLFETLRRQMEHVKSLPLGPQREEEAARVALAVQQALFQ</sequence>
<feature type="region of interest" description="Disordered" evidence="1">
    <location>
        <begin position="214"/>
        <end position="258"/>
    </location>
</feature>
<dbReference type="OrthoDB" id="3362485at2759"/>
<dbReference type="AlphaFoldDB" id="A0A0M9VN98"/>
<evidence type="ECO:0000313" key="2">
    <source>
        <dbReference type="EMBL" id="KOS12855.1"/>
    </source>
</evidence>
<evidence type="ECO:0000313" key="3">
    <source>
        <dbReference type="Proteomes" id="UP000037751"/>
    </source>
</evidence>
<gene>
    <name evidence="2" type="ORF">Malapachy_0451</name>
</gene>
<dbReference type="RefSeq" id="XP_017990487.1">
    <property type="nucleotide sequence ID" value="XM_018134970.1"/>
</dbReference>
<reference evidence="2 3" key="1">
    <citation type="submission" date="2015-07" db="EMBL/GenBank/DDBJ databases">
        <title>Draft Genome Sequence of Malassezia furfur CBS1878 and Malassezia pachydermatis CBS1879.</title>
        <authorList>
            <person name="Triana S."/>
            <person name="Ohm R."/>
            <person name="Gonzalez A."/>
            <person name="DeCock H."/>
            <person name="Restrepo S."/>
            <person name="Celis A."/>
        </authorList>
    </citation>
    <scope>NUCLEOTIDE SEQUENCE [LARGE SCALE GENOMIC DNA]</scope>
    <source>
        <strain evidence="2 3">CBS 1879</strain>
    </source>
</reference>
<dbReference type="VEuPathDB" id="FungiDB:Malapachy_0451"/>
<organism evidence="2 3">
    <name type="scientific">Malassezia pachydermatis</name>
    <dbReference type="NCBI Taxonomy" id="77020"/>
    <lineage>
        <taxon>Eukaryota</taxon>
        <taxon>Fungi</taxon>
        <taxon>Dikarya</taxon>
        <taxon>Basidiomycota</taxon>
        <taxon>Ustilaginomycotina</taxon>
        <taxon>Malasseziomycetes</taxon>
        <taxon>Malasseziales</taxon>
        <taxon>Malasseziaceae</taxon>
        <taxon>Malassezia</taxon>
    </lineage>
</organism>
<protein>
    <submittedName>
        <fullName evidence="2">Uncharacterized protein</fullName>
    </submittedName>
</protein>
<accession>A0A0M9VN98</accession>
<comment type="caution">
    <text evidence="2">The sequence shown here is derived from an EMBL/GenBank/DDBJ whole genome shotgun (WGS) entry which is preliminary data.</text>
</comment>
<keyword evidence="3" id="KW-1185">Reference proteome</keyword>
<dbReference type="STRING" id="77020.A0A0M9VN98"/>
<dbReference type="GeneID" id="28726845"/>
<dbReference type="Proteomes" id="UP000037751">
    <property type="component" value="Unassembled WGS sequence"/>
</dbReference>
<evidence type="ECO:0000256" key="1">
    <source>
        <dbReference type="SAM" id="MobiDB-lite"/>
    </source>
</evidence>
<dbReference type="EMBL" id="LGAV01000008">
    <property type="protein sequence ID" value="KOS12855.1"/>
    <property type="molecule type" value="Genomic_DNA"/>
</dbReference>
<name>A0A0M9VN98_9BASI</name>
<proteinExistence type="predicted"/>